<keyword evidence="2" id="KW-1185">Reference proteome</keyword>
<gene>
    <name evidence="1" type="ORF">LOK49_LG08G03409</name>
</gene>
<comment type="caution">
    <text evidence="1">The sequence shown here is derived from an EMBL/GenBank/DDBJ whole genome shotgun (WGS) entry which is preliminary data.</text>
</comment>
<dbReference type="EMBL" id="CM045766">
    <property type="protein sequence ID" value="KAI8004538.1"/>
    <property type="molecule type" value="Genomic_DNA"/>
</dbReference>
<sequence length="729" mass="81974">MHEITEFTDNRNSSEQDGEAGTMPKNEILDLPPDKIHSRHIGDNVASSSGTNLRSSFIGMGFSQSLVDKVIEEKGEDDVDLLLETLFAYSALQKPQSESSDSLDGSFCNKKDEIAADSHPKEVLHKQNSKSSDSLESLFGDDKDTSCSPNIAGEMCPKEETDIHNAVNDDRRASLLMMNFSLDEINFAMDKLGEDAPVNELVDFIFAAQISEHQAHDKDNTCHGNEERNKEASKLITDKTLRLLEMGFSENQISAAIEKYGSEVPISKLANSICADEIGGACNVKNKHPLTSFNKKFSNTGINYRSWARGVEDDPSNNSLDPLTLKTKEFSRIAVSRYKDLDLEKHKGKRPREEYLELSSLKRPKQERAPVPQGQLGNKPRKIDGLGMPTLSKPKSCQSVDKMVAKAPYFFYGNVMNLSQDCWVKISQFLYAIEPEFVNSQFFSALSRKEGYIHNLPSQNRFHITPKPPMTIEAAIPHTKKWWPLWDPRKQLSCISFEINGVSELCDRLGKILTDSKGILSAEKQRDLLHQCRALNLVWVGRHKLAPVEPEHLERILGYPLNHTRDSELSLKERLQSLKHSFQIDTLGYHLSVLKSLFPGGLSVLSIYSGIGGAEISLHRLGIRLKGVVSIEPCERKRKILKKWWQSTGQTGELVQIEGIQRLASNKLESLIKQFGGFDFIICQNPYTYSSKIPTMAADGDSVGDLDFSLFYEFVRVLQRVRSTMERSK</sequence>
<protein>
    <submittedName>
        <fullName evidence="1">Inactive DNA (Cytosine-5)-methyltransferase DRM3</fullName>
    </submittedName>
</protein>
<dbReference type="Proteomes" id="UP001060215">
    <property type="component" value="Chromosome 9"/>
</dbReference>
<organism evidence="1 2">
    <name type="scientific">Camellia lanceoleosa</name>
    <dbReference type="NCBI Taxonomy" id="1840588"/>
    <lineage>
        <taxon>Eukaryota</taxon>
        <taxon>Viridiplantae</taxon>
        <taxon>Streptophyta</taxon>
        <taxon>Embryophyta</taxon>
        <taxon>Tracheophyta</taxon>
        <taxon>Spermatophyta</taxon>
        <taxon>Magnoliopsida</taxon>
        <taxon>eudicotyledons</taxon>
        <taxon>Gunneridae</taxon>
        <taxon>Pentapetalae</taxon>
        <taxon>asterids</taxon>
        <taxon>Ericales</taxon>
        <taxon>Theaceae</taxon>
        <taxon>Camellia</taxon>
    </lineage>
</organism>
<evidence type="ECO:0000313" key="1">
    <source>
        <dbReference type="EMBL" id="KAI8004538.1"/>
    </source>
</evidence>
<proteinExistence type="predicted"/>
<accession>A0ACC0GVA6</accession>
<name>A0ACC0GVA6_9ERIC</name>
<reference evidence="1 2" key="1">
    <citation type="journal article" date="2022" name="Plant J.">
        <title>Chromosome-level genome of Camellia lanceoleosa provides a valuable resource for understanding genome evolution and self-incompatibility.</title>
        <authorList>
            <person name="Gong W."/>
            <person name="Xiao S."/>
            <person name="Wang L."/>
            <person name="Liao Z."/>
            <person name="Chang Y."/>
            <person name="Mo W."/>
            <person name="Hu G."/>
            <person name="Li W."/>
            <person name="Zhao G."/>
            <person name="Zhu H."/>
            <person name="Hu X."/>
            <person name="Ji K."/>
            <person name="Xiang X."/>
            <person name="Song Q."/>
            <person name="Yuan D."/>
            <person name="Jin S."/>
            <person name="Zhang L."/>
        </authorList>
    </citation>
    <scope>NUCLEOTIDE SEQUENCE [LARGE SCALE GENOMIC DNA]</scope>
    <source>
        <strain evidence="1">SQ_2022a</strain>
    </source>
</reference>
<evidence type="ECO:0000313" key="2">
    <source>
        <dbReference type="Proteomes" id="UP001060215"/>
    </source>
</evidence>